<keyword evidence="13" id="KW-0496">Mitochondrion</keyword>
<evidence type="ECO:0000256" key="1">
    <source>
        <dbReference type="ARBA" id="ARBA00001947"/>
    </source>
</evidence>
<sequence length="1158" mass="125412">MPPLHAGQLRYHDFTLYLEAREQRRLRQKLTVVQPLLSSPLSLSNNNFQLPFSTTNRFFGGLTRQIGNNYTINYNTSSSNYRFTYGIGGNHNNNTTATHLNYLNTPPSSTLLSPLQQPFSQQTRRPFLTSLRQDLHLKQLERIANTTPSDPNTQFEFLSQLSQTYPDAVIERFEQYKEFAIDERIVLLYLNCLQRTGMVNNRFGMKRFMDRIGAGSQNNNSMVSMGTIEALKELSKEKLGKGEMASRAAAVVAAGGSGGGGMMPGSHFGGVGAAAGGGGMFGARGTSPNSPLFIQTHNPKSTRDMLFAVVRTVAVAFVLVSALTVVFTESGLGRGGMGAMGNGKHIQEAEGSDVRFDDVKGVTEAKNELEEIVLYLKDPDRFTRLGGKLPRGLLLTGPPGTGKTLLAKAIAGEAGVPFFFASGSQFEEVYVGLGAKRIRELFEAAKQKSPSIIFIDEIDAVGGTRKLKDQSALKQTLNELLVQMDGFDENSGIIVIGATNFAESLDSALLRPGRFDKHVAVPLPDVGGRKEILEMYAAKTKVAEDVDLGILARGTTGFSGADLYNLMNQAAVKASVDGLEAITMQVFEWAKDKILMGAERKSAVITKETAKCTAYHEAGHALVGVLTDGSDTIHKATIMPRGQALGMVMTLPEGDQTSMSYKQMIARMDVCMGGRVAEELIFGEENVTSGASSDIQMATRIARAMVTKYGFSDDCGVVYYGGETGQSDASASTRAKIDEEVKRLTSAAYERATVLLKKHSKEHKLLAETLLEYETLTGDEVRELILKGKKPKRPVPRRIGPLYVQMDGFDENSGIIVIGATNFAESLDSALLRPGRFDKHVAVPLPDVGGRKEILEMYAAKTKVAEDVDLGILARGTTGFSGADLYNLMNQAAVKASVDGLEAITMQVFEWAKDKILMGAERKSAVITKETAKCTAYHEAGHALVGVLTDGSDTIHKATIMPRGQALGMVMTLPEGDQTSMSYKQMIARMDVCMGGRVAEELIFGEENVTSGASSDIQMATRIARAMVTKYGFSDDCGVVYYGGETGQSDASASTRAKIDEEVKRLSSAAYERATVLLKKHSKEHKLLAETLLEYETLTGDEVRELILKGKKPKRPVVNTTGGGRGDQALVAKSKKEGKSRLAGLADKIRGGKKEDAQ</sequence>
<evidence type="ECO:0000256" key="10">
    <source>
        <dbReference type="ARBA" id="ARBA00022833"/>
    </source>
</evidence>
<evidence type="ECO:0000256" key="9">
    <source>
        <dbReference type="ARBA" id="ARBA00022801"/>
    </source>
</evidence>
<dbReference type="Proteomes" id="UP001224775">
    <property type="component" value="Unassembled WGS sequence"/>
</dbReference>
<dbReference type="Pfam" id="PF01434">
    <property type="entry name" value="Peptidase_M41"/>
    <property type="match status" value="2"/>
</dbReference>
<comment type="cofactor">
    <cofactor evidence="1">
        <name>Zn(2+)</name>
        <dbReference type="ChEBI" id="CHEBI:29105"/>
    </cofactor>
</comment>
<evidence type="ECO:0000256" key="4">
    <source>
        <dbReference type="ARBA" id="ARBA00010044"/>
    </source>
</evidence>
<dbReference type="AlphaFoldDB" id="A0AAD8XRT9"/>
<accession>A0AAD8XRT9</accession>
<dbReference type="PANTHER" id="PTHR23076">
    <property type="entry name" value="METALLOPROTEASE M41 FTSH"/>
    <property type="match status" value="1"/>
</dbReference>
<dbReference type="Gene3D" id="3.40.50.300">
    <property type="entry name" value="P-loop containing nucleotide triphosphate hydrolases"/>
    <property type="match status" value="1"/>
</dbReference>
<dbReference type="GO" id="GO:0046872">
    <property type="term" value="F:metal ion binding"/>
    <property type="evidence" value="ECO:0007669"/>
    <property type="project" value="UniProtKB-KW"/>
</dbReference>
<dbReference type="GO" id="GO:0005524">
    <property type="term" value="F:ATP binding"/>
    <property type="evidence" value="ECO:0007669"/>
    <property type="project" value="UniProtKB-KW"/>
</dbReference>
<keyword evidence="7" id="KW-0479">Metal-binding</keyword>
<dbReference type="SMART" id="SM00382">
    <property type="entry name" value="AAA"/>
    <property type="match status" value="1"/>
</dbReference>
<keyword evidence="14" id="KW-0472">Membrane</keyword>
<dbReference type="Pfam" id="PF00004">
    <property type="entry name" value="AAA"/>
    <property type="match status" value="2"/>
</dbReference>
<dbReference type="InterPro" id="IPR000642">
    <property type="entry name" value="Peptidase_M41"/>
</dbReference>
<evidence type="ECO:0000256" key="6">
    <source>
        <dbReference type="ARBA" id="ARBA00022670"/>
    </source>
</evidence>
<dbReference type="HAMAP" id="MF_01458">
    <property type="entry name" value="FtsH"/>
    <property type="match status" value="1"/>
</dbReference>
<name>A0AAD8XRT9_9STRA</name>
<keyword evidence="12 17" id="KW-0482">Metalloprotease</keyword>
<evidence type="ECO:0000256" key="15">
    <source>
        <dbReference type="SAM" id="MobiDB-lite"/>
    </source>
</evidence>
<dbReference type="InterPro" id="IPR003593">
    <property type="entry name" value="AAA+_ATPase"/>
</dbReference>
<organism evidence="17 18">
    <name type="scientific">Skeletonema marinoi</name>
    <dbReference type="NCBI Taxonomy" id="267567"/>
    <lineage>
        <taxon>Eukaryota</taxon>
        <taxon>Sar</taxon>
        <taxon>Stramenopiles</taxon>
        <taxon>Ochrophyta</taxon>
        <taxon>Bacillariophyta</taxon>
        <taxon>Coscinodiscophyceae</taxon>
        <taxon>Thalassiosirophycidae</taxon>
        <taxon>Thalassiosirales</taxon>
        <taxon>Skeletonemataceae</taxon>
        <taxon>Skeletonema</taxon>
        <taxon>Skeletonema marinoi-dohrnii complex</taxon>
    </lineage>
</organism>
<feature type="compositionally biased region" description="Basic and acidic residues" evidence="15">
    <location>
        <begin position="1147"/>
        <end position="1158"/>
    </location>
</feature>
<reference evidence="17" key="1">
    <citation type="submission" date="2023-06" db="EMBL/GenBank/DDBJ databases">
        <title>Survivors Of The Sea: Transcriptome response of Skeletonema marinoi to long-term dormancy.</title>
        <authorList>
            <person name="Pinder M.I.M."/>
            <person name="Kourtchenko O."/>
            <person name="Robertson E.K."/>
            <person name="Larsson T."/>
            <person name="Maumus F."/>
            <person name="Osuna-Cruz C.M."/>
            <person name="Vancaester E."/>
            <person name="Stenow R."/>
            <person name="Vandepoele K."/>
            <person name="Ploug H."/>
            <person name="Bruchert V."/>
            <person name="Godhe A."/>
            <person name="Topel M."/>
        </authorList>
    </citation>
    <scope>NUCLEOTIDE SEQUENCE</scope>
    <source>
        <strain evidence="17">R05AC</strain>
    </source>
</reference>
<evidence type="ECO:0000256" key="8">
    <source>
        <dbReference type="ARBA" id="ARBA00022741"/>
    </source>
</evidence>
<dbReference type="GO" id="GO:0004176">
    <property type="term" value="F:ATP-dependent peptidase activity"/>
    <property type="evidence" value="ECO:0007669"/>
    <property type="project" value="InterPro"/>
</dbReference>
<evidence type="ECO:0000256" key="2">
    <source>
        <dbReference type="ARBA" id="ARBA00004173"/>
    </source>
</evidence>
<keyword evidence="9 17" id="KW-0378">Hydrolase</keyword>
<keyword evidence="8" id="KW-0547">Nucleotide-binding</keyword>
<dbReference type="InterPro" id="IPR003960">
    <property type="entry name" value="ATPase_AAA_CS"/>
</dbReference>
<dbReference type="EC" id="3.4.24.-" evidence="17"/>
<feature type="region of interest" description="Disordered" evidence="15">
    <location>
        <begin position="1114"/>
        <end position="1158"/>
    </location>
</feature>
<dbReference type="Gene3D" id="1.20.58.760">
    <property type="entry name" value="Peptidase M41"/>
    <property type="match status" value="2"/>
</dbReference>
<dbReference type="InterPro" id="IPR027417">
    <property type="entry name" value="P-loop_NTPase"/>
</dbReference>
<dbReference type="FunFam" id="1.10.8.60:FF:000001">
    <property type="entry name" value="ATP-dependent zinc metalloprotease FtsH"/>
    <property type="match status" value="2"/>
</dbReference>
<evidence type="ECO:0000256" key="7">
    <source>
        <dbReference type="ARBA" id="ARBA00022723"/>
    </source>
</evidence>
<dbReference type="Pfam" id="PF17862">
    <property type="entry name" value="AAA_lid_3"/>
    <property type="match status" value="2"/>
</dbReference>
<dbReference type="InterPro" id="IPR037219">
    <property type="entry name" value="Peptidase_M41-like"/>
</dbReference>
<evidence type="ECO:0000259" key="16">
    <source>
        <dbReference type="SMART" id="SM00382"/>
    </source>
</evidence>
<dbReference type="PROSITE" id="PS00674">
    <property type="entry name" value="AAA"/>
    <property type="match status" value="2"/>
</dbReference>
<comment type="similarity">
    <text evidence="5">In the N-terminal section; belongs to the AAA ATPase family.</text>
</comment>
<gene>
    <name evidence="17" type="ORF">QTG54_016987</name>
</gene>
<dbReference type="SUPFAM" id="SSF52540">
    <property type="entry name" value="P-loop containing nucleoside triphosphate hydrolases"/>
    <property type="match status" value="2"/>
</dbReference>
<dbReference type="GO" id="GO:0005739">
    <property type="term" value="C:mitochondrion"/>
    <property type="evidence" value="ECO:0007669"/>
    <property type="project" value="UniProtKB-SubCell"/>
</dbReference>
<keyword evidence="11" id="KW-0067">ATP-binding</keyword>
<comment type="caution">
    <text evidence="17">The sequence shown here is derived from an EMBL/GenBank/DDBJ whole genome shotgun (WGS) entry which is preliminary data.</text>
</comment>
<evidence type="ECO:0000256" key="3">
    <source>
        <dbReference type="ARBA" id="ARBA00004370"/>
    </source>
</evidence>
<evidence type="ECO:0000313" key="17">
    <source>
        <dbReference type="EMBL" id="KAK1732320.1"/>
    </source>
</evidence>
<dbReference type="InterPro" id="IPR041569">
    <property type="entry name" value="AAA_lid_3"/>
</dbReference>
<evidence type="ECO:0000256" key="11">
    <source>
        <dbReference type="ARBA" id="ARBA00022840"/>
    </source>
</evidence>
<dbReference type="Gene3D" id="1.10.8.60">
    <property type="match status" value="2"/>
</dbReference>
<dbReference type="SUPFAM" id="SSF140990">
    <property type="entry name" value="FtsH protease domain-like"/>
    <property type="match status" value="2"/>
</dbReference>
<keyword evidence="6" id="KW-0645">Protease</keyword>
<dbReference type="InterPro" id="IPR003959">
    <property type="entry name" value="ATPase_AAA_core"/>
</dbReference>
<dbReference type="CDD" id="cd19501">
    <property type="entry name" value="RecA-like_FtsH"/>
    <property type="match status" value="1"/>
</dbReference>
<proteinExistence type="inferred from homology"/>
<evidence type="ECO:0000256" key="14">
    <source>
        <dbReference type="ARBA" id="ARBA00023136"/>
    </source>
</evidence>
<evidence type="ECO:0000256" key="12">
    <source>
        <dbReference type="ARBA" id="ARBA00023049"/>
    </source>
</evidence>
<dbReference type="NCBIfam" id="TIGR01241">
    <property type="entry name" value="FtsH_fam"/>
    <property type="match status" value="1"/>
</dbReference>
<evidence type="ECO:0000256" key="13">
    <source>
        <dbReference type="ARBA" id="ARBA00023128"/>
    </source>
</evidence>
<comment type="similarity">
    <text evidence="4">In the C-terminal section; belongs to the peptidase M41 family.</text>
</comment>
<protein>
    <submittedName>
        <fullName evidence="17">ATP-dependent zinc metalloprotease, FtsH family</fullName>
        <ecNumber evidence="17">3.4.24.-</ecNumber>
    </submittedName>
</protein>
<dbReference type="GO" id="GO:0004222">
    <property type="term" value="F:metalloendopeptidase activity"/>
    <property type="evidence" value="ECO:0007669"/>
    <property type="project" value="InterPro"/>
</dbReference>
<dbReference type="GO" id="GO:0016887">
    <property type="term" value="F:ATP hydrolysis activity"/>
    <property type="evidence" value="ECO:0007669"/>
    <property type="project" value="InterPro"/>
</dbReference>
<dbReference type="PANTHER" id="PTHR23076:SF97">
    <property type="entry name" value="ATP-DEPENDENT ZINC METALLOPROTEASE YME1L1"/>
    <property type="match status" value="1"/>
</dbReference>
<evidence type="ECO:0000313" key="18">
    <source>
        <dbReference type="Proteomes" id="UP001224775"/>
    </source>
</evidence>
<dbReference type="GO" id="GO:0016020">
    <property type="term" value="C:membrane"/>
    <property type="evidence" value="ECO:0007669"/>
    <property type="project" value="UniProtKB-SubCell"/>
</dbReference>
<dbReference type="EMBL" id="JATAAI010000073">
    <property type="protein sequence ID" value="KAK1732320.1"/>
    <property type="molecule type" value="Genomic_DNA"/>
</dbReference>
<dbReference type="FunFam" id="1.20.58.760:FF:000002">
    <property type="entry name" value="ATP-dependent zinc metalloprotease FtsH"/>
    <property type="match status" value="2"/>
</dbReference>
<keyword evidence="18" id="KW-1185">Reference proteome</keyword>
<dbReference type="GO" id="GO:0006508">
    <property type="term" value="P:proteolysis"/>
    <property type="evidence" value="ECO:0007669"/>
    <property type="project" value="UniProtKB-KW"/>
</dbReference>
<feature type="domain" description="AAA+ ATPase" evidence="16">
    <location>
        <begin position="389"/>
        <end position="525"/>
    </location>
</feature>
<keyword evidence="10" id="KW-0862">Zinc</keyword>
<comment type="subcellular location">
    <subcellularLocation>
        <location evidence="3">Membrane</location>
    </subcellularLocation>
    <subcellularLocation>
        <location evidence="2">Mitochondrion</location>
    </subcellularLocation>
</comment>
<evidence type="ECO:0000256" key="5">
    <source>
        <dbReference type="ARBA" id="ARBA00010550"/>
    </source>
</evidence>
<dbReference type="FunFam" id="3.40.50.300:FF:000175">
    <property type="entry name" value="ATP-dependent zinc metalloprotease FTSH 4"/>
    <property type="match status" value="1"/>
</dbReference>
<dbReference type="InterPro" id="IPR005936">
    <property type="entry name" value="FtsH"/>
</dbReference>